<dbReference type="GO" id="GO:0005524">
    <property type="term" value="F:ATP binding"/>
    <property type="evidence" value="ECO:0007669"/>
    <property type="project" value="UniProtKB-KW"/>
</dbReference>
<evidence type="ECO:0000256" key="2">
    <source>
        <dbReference type="ARBA" id="ARBA00022840"/>
    </source>
</evidence>
<dbReference type="EC" id="2.7.1.24" evidence="3"/>
<dbReference type="GO" id="GO:0004140">
    <property type="term" value="F:dephospho-CoA kinase activity"/>
    <property type="evidence" value="ECO:0007669"/>
    <property type="project" value="UniProtKB-EC"/>
</dbReference>
<dbReference type="PANTHER" id="PTHR10695">
    <property type="entry name" value="DEPHOSPHO-COA KINASE-RELATED"/>
    <property type="match status" value="1"/>
</dbReference>
<dbReference type="GO" id="GO:0015937">
    <property type="term" value="P:coenzyme A biosynthetic process"/>
    <property type="evidence" value="ECO:0007669"/>
    <property type="project" value="InterPro"/>
</dbReference>
<dbReference type="EMBL" id="JANBPY010002818">
    <property type="protein sequence ID" value="KAJ1953612.1"/>
    <property type="molecule type" value="Genomic_DNA"/>
</dbReference>
<organism evidence="3 4">
    <name type="scientific">Dispira parvispora</name>
    <dbReference type="NCBI Taxonomy" id="1520584"/>
    <lineage>
        <taxon>Eukaryota</taxon>
        <taxon>Fungi</taxon>
        <taxon>Fungi incertae sedis</taxon>
        <taxon>Zoopagomycota</taxon>
        <taxon>Kickxellomycotina</taxon>
        <taxon>Dimargaritomycetes</taxon>
        <taxon>Dimargaritales</taxon>
        <taxon>Dimargaritaceae</taxon>
        <taxon>Dispira</taxon>
    </lineage>
</organism>
<keyword evidence="3" id="KW-0808">Transferase</keyword>
<dbReference type="CDD" id="cd02022">
    <property type="entry name" value="DPCK"/>
    <property type="match status" value="1"/>
</dbReference>
<dbReference type="SUPFAM" id="SSF52540">
    <property type="entry name" value="P-loop containing nucleoside triphosphate hydrolases"/>
    <property type="match status" value="1"/>
</dbReference>
<feature type="non-terminal residue" evidence="3">
    <location>
        <position position="1"/>
    </location>
</feature>
<dbReference type="InterPro" id="IPR001977">
    <property type="entry name" value="Depp_CoAkinase"/>
</dbReference>
<reference evidence="3" key="1">
    <citation type="submission" date="2022-07" db="EMBL/GenBank/DDBJ databases">
        <title>Phylogenomic reconstructions and comparative analyses of Kickxellomycotina fungi.</title>
        <authorList>
            <person name="Reynolds N.K."/>
            <person name="Stajich J.E."/>
            <person name="Barry K."/>
            <person name="Grigoriev I.V."/>
            <person name="Crous P."/>
            <person name="Smith M.E."/>
        </authorList>
    </citation>
    <scope>NUCLEOTIDE SEQUENCE</scope>
    <source>
        <strain evidence="3">RSA 1196</strain>
    </source>
</reference>
<dbReference type="PANTHER" id="PTHR10695:SF46">
    <property type="entry name" value="BIFUNCTIONAL COENZYME A SYNTHASE-RELATED"/>
    <property type="match status" value="1"/>
</dbReference>
<keyword evidence="4" id="KW-1185">Reference proteome</keyword>
<protein>
    <submittedName>
        <fullName evidence="3">Dephospho-CoA kinase</fullName>
        <ecNumber evidence="3">2.7.1.24</ecNumber>
    </submittedName>
</protein>
<dbReference type="OrthoDB" id="247245at2759"/>
<dbReference type="AlphaFoldDB" id="A0A9W8E0J2"/>
<evidence type="ECO:0000256" key="1">
    <source>
        <dbReference type="ARBA" id="ARBA00022741"/>
    </source>
</evidence>
<evidence type="ECO:0000313" key="4">
    <source>
        <dbReference type="Proteomes" id="UP001150925"/>
    </source>
</evidence>
<keyword evidence="2" id="KW-0067">ATP-binding</keyword>
<dbReference type="NCBIfam" id="TIGR00152">
    <property type="entry name" value="dephospho-CoA kinase"/>
    <property type="match status" value="1"/>
</dbReference>
<feature type="non-terminal residue" evidence="3">
    <location>
        <position position="128"/>
    </location>
</feature>
<dbReference type="InterPro" id="IPR027417">
    <property type="entry name" value="P-loop_NTPase"/>
</dbReference>
<name>A0A9W8E0J2_9FUNG</name>
<dbReference type="Gene3D" id="3.40.50.300">
    <property type="entry name" value="P-loop containing nucleotide triphosphate hydrolases"/>
    <property type="match status" value="1"/>
</dbReference>
<accession>A0A9W8E0J2</accession>
<evidence type="ECO:0000313" key="3">
    <source>
        <dbReference type="EMBL" id="KAJ1953612.1"/>
    </source>
</evidence>
<dbReference type="Proteomes" id="UP001150925">
    <property type="component" value="Unassembled WGS sequence"/>
</dbReference>
<dbReference type="Pfam" id="PF01121">
    <property type="entry name" value="CoaE"/>
    <property type="match status" value="1"/>
</dbReference>
<gene>
    <name evidence="3" type="primary">CAB5</name>
    <name evidence="3" type="ORF">IWQ62_005951</name>
</gene>
<keyword evidence="3" id="KW-0418">Kinase</keyword>
<keyword evidence="1" id="KW-0547">Nucleotide-binding</keyword>
<comment type="caution">
    <text evidence="3">The sequence shown here is derived from an EMBL/GenBank/DDBJ whole genome shotgun (WGS) entry which is preliminary data.</text>
</comment>
<proteinExistence type="predicted"/>
<sequence length="128" mass="14885">NTGELDRAKLGTKVFGDEALRKRLNSITHPRVRREMFKQVLFYYLRGEPMVLLDVPLLFESRLDRFVTDSVVVYCPQDIQLERLMQRNGFDETAAQQRIGAQMLIAHKRDRADFVIDNSGDLEITKTQ</sequence>
<dbReference type="PROSITE" id="PS51219">
    <property type="entry name" value="DPCK"/>
    <property type="match status" value="1"/>
</dbReference>